<comment type="caution">
    <text evidence="8">The sequence shown here is derived from an EMBL/GenBank/DDBJ whole genome shotgun (WGS) entry which is preliminary data.</text>
</comment>
<dbReference type="InterPro" id="IPR010935">
    <property type="entry name" value="SMC_hinge"/>
</dbReference>
<feature type="coiled-coil region" evidence="6">
    <location>
        <begin position="965"/>
        <end position="1034"/>
    </location>
</feature>
<dbReference type="RefSeq" id="WP_369703476.1">
    <property type="nucleotide sequence ID" value="NZ_JBGEWD010000003.1"/>
</dbReference>
<dbReference type="EMBL" id="JBGEWD010000003">
    <property type="protein sequence ID" value="MEY7999590.1"/>
    <property type="molecule type" value="Genomic_DNA"/>
</dbReference>
<feature type="coiled-coil region" evidence="6">
    <location>
        <begin position="248"/>
        <end position="415"/>
    </location>
</feature>
<proteinExistence type="inferred from homology"/>
<dbReference type="InterPro" id="IPR003395">
    <property type="entry name" value="RecF/RecN/SMC_N"/>
</dbReference>
<feature type="coiled-coil region" evidence="6">
    <location>
        <begin position="699"/>
        <end position="901"/>
    </location>
</feature>
<comment type="function">
    <text evidence="6">Required for chromosome condensation and partitioning.</text>
</comment>
<evidence type="ECO:0000256" key="2">
    <source>
        <dbReference type="ARBA" id="ARBA00022741"/>
    </source>
</evidence>
<evidence type="ECO:0000256" key="3">
    <source>
        <dbReference type="ARBA" id="ARBA00022840"/>
    </source>
</evidence>
<evidence type="ECO:0000259" key="7">
    <source>
        <dbReference type="SMART" id="SM00968"/>
    </source>
</evidence>
<dbReference type="Gene3D" id="1.20.1060.20">
    <property type="match status" value="1"/>
</dbReference>
<organism evidence="8 9">
    <name type="scientific">Clostridium moutaii</name>
    <dbReference type="NCBI Taxonomy" id="3240932"/>
    <lineage>
        <taxon>Bacteria</taxon>
        <taxon>Bacillati</taxon>
        <taxon>Bacillota</taxon>
        <taxon>Clostridia</taxon>
        <taxon>Eubacteriales</taxon>
        <taxon>Clostridiaceae</taxon>
        <taxon>Clostridium</taxon>
    </lineage>
</organism>
<dbReference type="PIRSF" id="PIRSF005719">
    <property type="entry name" value="SMC"/>
    <property type="match status" value="1"/>
</dbReference>
<evidence type="ECO:0000256" key="5">
    <source>
        <dbReference type="ARBA" id="ARBA00023125"/>
    </source>
</evidence>
<name>A0ABV4BM34_9CLOT</name>
<evidence type="ECO:0000313" key="9">
    <source>
        <dbReference type="Proteomes" id="UP001564657"/>
    </source>
</evidence>
<dbReference type="Gene3D" id="3.30.70.1620">
    <property type="match status" value="1"/>
</dbReference>
<dbReference type="InterPro" id="IPR024704">
    <property type="entry name" value="SMC"/>
</dbReference>
<dbReference type="Pfam" id="PF06470">
    <property type="entry name" value="SMC_hinge"/>
    <property type="match status" value="1"/>
</dbReference>
<dbReference type="SMART" id="SM00968">
    <property type="entry name" value="SMC_hinge"/>
    <property type="match status" value="1"/>
</dbReference>
<feature type="binding site" evidence="6">
    <location>
        <begin position="32"/>
        <end position="39"/>
    </location>
    <ligand>
        <name>ATP</name>
        <dbReference type="ChEBI" id="CHEBI:30616"/>
    </ligand>
</feature>
<feature type="domain" description="SMC hinge" evidence="7">
    <location>
        <begin position="526"/>
        <end position="643"/>
    </location>
</feature>
<keyword evidence="5 6" id="KW-0238">DNA-binding</keyword>
<dbReference type="Gene3D" id="3.40.50.300">
    <property type="entry name" value="P-loop containing nucleotide triphosphate hydrolases"/>
    <property type="match status" value="2"/>
</dbReference>
<evidence type="ECO:0000313" key="8">
    <source>
        <dbReference type="EMBL" id="MEY7999590.1"/>
    </source>
</evidence>
<comment type="subcellular location">
    <subcellularLocation>
        <location evidence="6">Cytoplasm</location>
    </subcellularLocation>
</comment>
<comment type="domain">
    <text evidence="6">Contains large globular domains required for ATP hydrolysis at each terminus and a third globular domain forming a flexible hinge near the middle of the molecule. These domains are separated by coiled-coil structures.</text>
</comment>
<dbReference type="HAMAP" id="MF_01894">
    <property type="entry name" value="Smc_prok"/>
    <property type="match status" value="1"/>
</dbReference>
<protein>
    <recommendedName>
        <fullName evidence="6">Chromosome partition protein Smc</fullName>
    </recommendedName>
</protein>
<evidence type="ECO:0000256" key="6">
    <source>
        <dbReference type="HAMAP-Rule" id="MF_01894"/>
    </source>
</evidence>
<dbReference type="SUPFAM" id="SSF52540">
    <property type="entry name" value="P-loop containing nucleoside triphosphate hydrolases"/>
    <property type="match status" value="1"/>
</dbReference>
<accession>A0ABV4BM34</accession>
<dbReference type="PANTHER" id="PTHR43977">
    <property type="entry name" value="STRUCTURAL MAINTENANCE OF CHROMOSOMES PROTEIN 3"/>
    <property type="match status" value="1"/>
</dbReference>
<keyword evidence="4 6" id="KW-0175">Coiled coil</keyword>
<evidence type="ECO:0000256" key="1">
    <source>
        <dbReference type="ARBA" id="ARBA00022490"/>
    </source>
</evidence>
<keyword evidence="3 6" id="KW-0067">ATP-binding</keyword>
<keyword evidence="2 6" id="KW-0547">Nucleotide-binding</keyword>
<dbReference type="NCBIfam" id="TIGR02168">
    <property type="entry name" value="SMC_prok_B"/>
    <property type="match status" value="1"/>
</dbReference>
<dbReference type="SUPFAM" id="SSF57997">
    <property type="entry name" value="Tropomyosin"/>
    <property type="match status" value="1"/>
</dbReference>
<keyword evidence="9" id="KW-1185">Reference proteome</keyword>
<sequence length="1187" mass="136740">MFLKTIGIRGFKSFADKTELTFTDGITSVVGPNGSGKSNISDAVKWVLGEQSIKNLRGGKMEDVIFAGTQFRKPVGLCQVSLTLDNVDRKLPIDYSEVTISRRLYRSGESEYYINNTQCRLKDINELFMDTGIGREGYSIIGQGNIESILNGKPEDRRSILEEAAGIVKFRWRKEEAEKKLENTHMNLLRIGDILETYEKRLEPLGIEREKADKFLKLSKNLKEMRINVLVHSIEKVEDKICKIKRSAEQVEYDTKELNEKFAKLKSQVNQWNEEMENFNVENSTYKKNYYDNREKVQKITSEVKLLTQQIENIKRIIEKNTLELGEIENKRNQSMQQKDAQCENLSKLKIGKREINYKLSEYENIIKNTEEKIIEKENSYKNLKEDEIEHLRSISNLKNAITSIKKDVADMSEKIRSMKTSCESYSHSIKINSSTKDMMLSKVSTIRNTVKGYQCNIDENREKVLRVNAAFLSQEKRLKELNAAYNKSEANYAMLINLQEHYEGYNRSVRTLMGEIKKGKTRFTENDCFLVGEVITLQKRFETCIEVALGSAISNIITKNEIMAKTLIKYLKDNNIGRATFLPLTIIKGRKILDKDKFKNIRGYIGIASELLECKEGFRNVMEYILGRTIICSDMDSALEIAKSSGYRFKIVTLLGDVVNPGGSLTGGSLQRRSSNIIGRKREIEETSVKIKDIQGYIKNSNEKIDEYKEVIEKKNEENLDLKDKIYAQNIELTKLQGEINSIENENSKLLENIKISNREIDMVSKNKSVNLDKLQKEEINLKILYKKQTKNNEHILQMEEELKNKRSDIENTREKLTQLKIKKAQTDESILSRSQELKRLTDEIEELNLRKSNINGEVENHKKNIHSCELKVNANLKYVDDAKIEIEKLQKYMEENDAKTIKLRDSIKIYNEKLEDLTLVINKKEQGIHKIQLSLTKFLAEKDNMDSKLKEDMEITYEDALKYRKDIENLNEYKEEILNLKNSISNLGTVNVGAIEEYNELKEKVTFLSAQKEDLVKSKNELKNVIDMMTEKMKILFKKNFNKLRENFNYIFRELFNGGSADLILVNGDELTANIDITVQPPGKKLQNINLLSGGEKGLSAIALLFAILKIKPTPFCILDEIEAALDDANVSRYAKFLKKFSENTQFIIITHRKGTMEVSDVMYGVTMEEKGVSKIVSVDLEEAS</sequence>
<dbReference type="InterPro" id="IPR011890">
    <property type="entry name" value="SMC_prok"/>
</dbReference>
<dbReference type="InterPro" id="IPR036277">
    <property type="entry name" value="SMC_hinge_sf"/>
</dbReference>
<evidence type="ECO:0000256" key="4">
    <source>
        <dbReference type="ARBA" id="ARBA00023054"/>
    </source>
</evidence>
<dbReference type="InterPro" id="IPR027417">
    <property type="entry name" value="P-loop_NTPase"/>
</dbReference>
<dbReference type="CDD" id="cd03278">
    <property type="entry name" value="ABC_SMC_barmotin"/>
    <property type="match status" value="1"/>
</dbReference>
<dbReference type="SUPFAM" id="SSF75553">
    <property type="entry name" value="Smc hinge domain"/>
    <property type="match status" value="1"/>
</dbReference>
<feature type="coiled-coil region" evidence="6">
    <location>
        <begin position="472"/>
        <end position="499"/>
    </location>
</feature>
<comment type="subunit">
    <text evidence="6">Homodimer.</text>
</comment>
<gene>
    <name evidence="6 8" type="primary">smc</name>
    <name evidence="8" type="ORF">AB8U03_05125</name>
</gene>
<dbReference type="Pfam" id="PF02463">
    <property type="entry name" value="SMC_N"/>
    <property type="match status" value="1"/>
</dbReference>
<dbReference type="Proteomes" id="UP001564657">
    <property type="component" value="Unassembled WGS sequence"/>
</dbReference>
<reference evidence="8 9" key="1">
    <citation type="submission" date="2024-08" db="EMBL/GenBank/DDBJ databases">
        <title>Clostridium lapicellarii sp. nov., and Clostridium renhuaiense sp. nov., two species isolated from the mud in a fermentation cellar used for producing sauce-flavour Chinese liquors.</title>
        <authorList>
            <person name="Yang F."/>
            <person name="Wang H."/>
            <person name="Chen L.Q."/>
            <person name="Zhou N."/>
            <person name="Lu J.J."/>
            <person name="Pu X.X."/>
            <person name="Wan B."/>
            <person name="Wang L."/>
            <person name="Liu S.J."/>
        </authorList>
    </citation>
    <scope>NUCLEOTIDE SEQUENCE [LARGE SCALE GENOMIC DNA]</scope>
    <source>
        <strain evidence="8 9">MT-5</strain>
    </source>
</reference>
<keyword evidence="1 6" id="KW-0963">Cytoplasm</keyword>
<comment type="similarity">
    <text evidence="6">Belongs to the SMC family.</text>
</comment>